<proteinExistence type="predicted"/>
<feature type="region of interest" description="Disordered" evidence="1">
    <location>
        <begin position="189"/>
        <end position="209"/>
    </location>
</feature>
<evidence type="ECO:0000256" key="1">
    <source>
        <dbReference type="SAM" id="MobiDB-lite"/>
    </source>
</evidence>
<keyword evidence="3" id="KW-1185">Reference proteome</keyword>
<dbReference type="EMBL" id="PJQM01004110">
    <property type="protein sequence ID" value="RCH85685.1"/>
    <property type="molecule type" value="Genomic_DNA"/>
</dbReference>
<dbReference type="OrthoDB" id="2285633at2759"/>
<gene>
    <name evidence="2" type="ORF">CU098_008817</name>
</gene>
<accession>A0A367J712</accession>
<protein>
    <submittedName>
        <fullName evidence="2">Uncharacterized protein</fullName>
    </submittedName>
</protein>
<reference evidence="2 3" key="1">
    <citation type="journal article" date="2018" name="G3 (Bethesda)">
        <title>Phylogenetic and Phylogenomic Definition of Rhizopus Species.</title>
        <authorList>
            <person name="Gryganskyi A.P."/>
            <person name="Golan J."/>
            <person name="Dolatabadi S."/>
            <person name="Mondo S."/>
            <person name="Robb S."/>
            <person name="Idnurm A."/>
            <person name="Muszewska A."/>
            <person name="Steczkiewicz K."/>
            <person name="Masonjones S."/>
            <person name="Liao H.L."/>
            <person name="Gajdeczka M.T."/>
            <person name="Anike F."/>
            <person name="Vuek A."/>
            <person name="Anishchenko I.M."/>
            <person name="Voigt K."/>
            <person name="de Hoog G.S."/>
            <person name="Smith M.E."/>
            <person name="Heitman J."/>
            <person name="Vilgalys R."/>
            <person name="Stajich J.E."/>
        </authorList>
    </citation>
    <scope>NUCLEOTIDE SEQUENCE [LARGE SCALE GENOMIC DNA]</scope>
    <source>
        <strain evidence="2 3">LSU 92-RS-03</strain>
    </source>
</reference>
<evidence type="ECO:0000313" key="3">
    <source>
        <dbReference type="Proteomes" id="UP000253551"/>
    </source>
</evidence>
<organism evidence="2 3">
    <name type="scientific">Rhizopus stolonifer</name>
    <name type="common">Rhizopus nigricans</name>
    <dbReference type="NCBI Taxonomy" id="4846"/>
    <lineage>
        <taxon>Eukaryota</taxon>
        <taxon>Fungi</taxon>
        <taxon>Fungi incertae sedis</taxon>
        <taxon>Mucoromycota</taxon>
        <taxon>Mucoromycotina</taxon>
        <taxon>Mucoromycetes</taxon>
        <taxon>Mucorales</taxon>
        <taxon>Mucorineae</taxon>
        <taxon>Rhizopodaceae</taxon>
        <taxon>Rhizopus</taxon>
    </lineage>
</organism>
<dbReference type="AlphaFoldDB" id="A0A367J712"/>
<name>A0A367J712_RHIST</name>
<sequence length="209" mass="23029">MYTEYLKILQFKKKVFRKDLDITEGDLAVKVWGAIAGVGDSVGDSSGVTESHGFKVDVRALHDNFAARKNRQKSDTGNAEIKRMDASVGKAFSDKAKLLIESKCIVDRLLFENTPNKCAIVPALQLTDLKATLFSLCLVSDGLYVALEDRCSLPSNINDIDSLRQVYTLLQKLRRATIDIANSSLRGNEKEVKAGKTHQGISSQHMDPA</sequence>
<evidence type="ECO:0000313" key="2">
    <source>
        <dbReference type="EMBL" id="RCH85685.1"/>
    </source>
</evidence>
<dbReference type="Proteomes" id="UP000253551">
    <property type="component" value="Unassembled WGS sequence"/>
</dbReference>
<comment type="caution">
    <text evidence="2">The sequence shown here is derived from an EMBL/GenBank/DDBJ whole genome shotgun (WGS) entry which is preliminary data.</text>
</comment>
<feature type="compositionally biased region" description="Polar residues" evidence="1">
    <location>
        <begin position="199"/>
        <end position="209"/>
    </location>
</feature>